<reference evidence="5 6" key="2">
    <citation type="submission" date="2018-07" db="EMBL/GenBank/DDBJ databases">
        <title>Genome sequencing of oomycete isolates from Chile give support for New Zealand origin for Phytophthora kernoviae and make available the first Nothophytophthora sp. genome.</title>
        <authorList>
            <person name="Studholme D.J."/>
            <person name="Sanfuentes E."/>
            <person name="Panda P."/>
            <person name="Hill R."/>
            <person name="Sambles C."/>
            <person name="Grant M."/>
            <person name="Williams N.M."/>
            <person name="Mcdougal R.L."/>
        </authorList>
    </citation>
    <scope>NUCLEOTIDE SEQUENCE [LARGE SCALE GENOMIC DNA]</scope>
    <source>
        <strain evidence="3">Chile2</strain>
        <strain evidence="4">Chile4</strain>
    </source>
</reference>
<protein>
    <submittedName>
        <fullName evidence="4">Uncharacterized protein</fullName>
    </submittedName>
</protein>
<dbReference type="STRING" id="325452.A0A3R7JZN2"/>
<dbReference type="Proteomes" id="UP000285624">
    <property type="component" value="Unassembled WGS sequence"/>
</dbReference>
<sequence>MYVVTMVLTEQTTSKCARPARKRGDLFGYLGDLFGRRVNMIVTCAQQIFDSILCTAAHDGSIEDTPWFLVATGFILDVGTIGEYPLTSSTTEDSISIADRNKRVALTSSLYGVGLLNAAILGNLTIQALADARSGRVQPQGAPTDTTTASCAHLMFFIRYYAVGVLGTYAVVVLLATTSLCITSPRFTCNVSWWIITGDNGAVPGARHLLGGHEGEGCVIHHAALFLSIFGPNTCMLVMPTKVILTPIRSTCHGLYAAAGKAGAAIDSLSFSIWVGNETFGYDGAFYTFAGYRAGVDLAHVVLHVR</sequence>
<reference evidence="2" key="1">
    <citation type="journal article" date="2015" name="Genom Data">
        <title>Genome sequences of six Phytophthora species associated with forests in New Zealand.</title>
        <authorList>
            <person name="Studholme D.J."/>
            <person name="McDougal R.L."/>
            <person name="Sambles C."/>
            <person name="Hansen E."/>
            <person name="Hardy G."/>
            <person name="Grant M."/>
            <person name="Ganley R.J."/>
            <person name="Williams N.M."/>
        </authorList>
    </citation>
    <scope>NUCLEOTIDE SEQUENCE</scope>
    <source>
        <strain evidence="2">NZFS 3630</strain>
    </source>
</reference>
<evidence type="ECO:0000256" key="1">
    <source>
        <dbReference type="SAM" id="Phobius"/>
    </source>
</evidence>
<gene>
    <name evidence="3" type="ORF">BBI17_002924</name>
    <name evidence="4" type="ORF">BBO99_00004687</name>
    <name evidence="2" type="ORF">JM18_003989</name>
</gene>
<accession>A0A3R7JZN2</accession>
<comment type="caution">
    <text evidence="4">The sequence shown here is derived from an EMBL/GenBank/DDBJ whole genome shotgun (WGS) entry which is preliminary data.</text>
</comment>
<dbReference type="AlphaFoldDB" id="A0A3R7JZN2"/>
<name>A0A3R7JZN2_9STRA</name>
<dbReference type="Proteomes" id="UP000285883">
    <property type="component" value="Unassembled WGS sequence"/>
</dbReference>
<evidence type="ECO:0000313" key="2">
    <source>
        <dbReference type="EMBL" id="KAG2527173.1"/>
    </source>
</evidence>
<evidence type="ECO:0000313" key="5">
    <source>
        <dbReference type="Proteomes" id="UP000285624"/>
    </source>
</evidence>
<dbReference type="EMBL" id="JPWU03000086">
    <property type="protein sequence ID" value="KAG2527173.1"/>
    <property type="molecule type" value="Genomic_DNA"/>
</dbReference>
<dbReference type="EMBL" id="MBDN02000117">
    <property type="protein sequence ID" value="RLN80197.1"/>
    <property type="molecule type" value="Genomic_DNA"/>
</dbReference>
<dbReference type="InterPro" id="IPR036259">
    <property type="entry name" value="MFS_trans_sf"/>
</dbReference>
<dbReference type="SUPFAM" id="SSF103473">
    <property type="entry name" value="MFS general substrate transporter"/>
    <property type="match status" value="1"/>
</dbReference>
<keyword evidence="5" id="KW-1185">Reference proteome</keyword>
<proteinExistence type="predicted"/>
<keyword evidence="1" id="KW-1133">Transmembrane helix</keyword>
<dbReference type="Proteomes" id="UP000792063">
    <property type="component" value="Unassembled WGS sequence"/>
</dbReference>
<feature type="transmembrane region" description="Helical" evidence="1">
    <location>
        <begin position="160"/>
        <end position="182"/>
    </location>
</feature>
<evidence type="ECO:0000313" key="6">
    <source>
        <dbReference type="Proteomes" id="UP000285883"/>
    </source>
</evidence>
<keyword evidence="1" id="KW-0812">Transmembrane</keyword>
<evidence type="ECO:0000313" key="4">
    <source>
        <dbReference type="EMBL" id="RLN80197.1"/>
    </source>
</evidence>
<reference evidence="2" key="3">
    <citation type="submission" date="2020-06" db="EMBL/GenBank/DDBJ databases">
        <authorList>
            <person name="Studholme D.J."/>
        </authorList>
    </citation>
    <scope>NUCLEOTIDE SEQUENCE</scope>
    <source>
        <strain evidence="2">NZFS 3630</strain>
    </source>
</reference>
<organism evidence="4 5">
    <name type="scientific">Phytophthora kernoviae</name>
    <dbReference type="NCBI Taxonomy" id="325452"/>
    <lineage>
        <taxon>Eukaryota</taxon>
        <taxon>Sar</taxon>
        <taxon>Stramenopiles</taxon>
        <taxon>Oomycota</taxon>
        <taxon>Peronosporomycetes</taxon>
        <taxon>Peronosporales</taxon>
        <taxon>Peronosporaceae</taxon>
        <taxon>Phytophthora</taxon>
    </lineage>
</organism>
<dbReference type="EMBL" id="MAYM02000511">
    <property type="protein sequence ID" value="RLN37926.1"/>
    <property type="molecule type" value="Genomic_DNA"/>
</dbReference>
<keyword evidence="1" id="KW-0472">Membrane</keyword>
<feature type="transmembrane region" description="Helical" evidence="1">
    <location>
        <begin position="110"/>
        <end position="130"/>
    </location>
</feature>
<dbReference type="Gene3D" id="1.20.1250.20">
    <property type="entry name" value="MFS general substrate transporter like domains"/>
    <property type="match status" value="2"/>
</dbReference>
<evidence type="ECO:0000313" key="3">
    <source>
        <dbReference type="EMBL" id="RLN37926.1"/>
    </source>
</evidence>